<organism evidence="1 2">
    <name type="scientific">Siminovitchia terrae</name>
    <name type="common">Bacillus terrae</name>
    <dbReference type="NCBI Taxonomy" id="1914933"/>
    <lineage>
        <taxon>Bacteria</taxon>
        <taxon>Bacillati</taxon>
        <taxon>Bacillota</taxon>
        <taxon>Bacilli</taxon>
        <taxon>Bacillales</taxon>
        <taxon>Bacillaceae</taxon>
        <taxon>Siminovitchia</taxon>
    </lineage>
</organism>
<name>A0ABQ4L476_SIMTE</name>
<dbReference type="Proteomes" id="UP000680670">
    <property type="component" value="Unassembled WGS sequence"/>
</dbReference>
<accession>A0ABQ4L476</accession>
<gene>
    <name evidence="1" type="ORF">J6TS1_45640</name>
</gene>
<comment type="caution">
    <text evidence="1">The sequence shown here is derived from an EMBL/GenBank/DDBJ whole genome shotgun (WGS) entry which is preliminary data.</text>
</comment>
<evidence type="ECO:0000313" key="1">
    <source>
        <dbReference type="EMBL" id="GIN98694.1"/>
    </source>
</evidence>
<dbReference type="EMBL" id="BORJ01000016">
    <property type="protein sequence ID" value="GIN98694.1"/>
    <property type="molecule type" value="Genomic_DNA"/>
</dbReference>
<protein>
    <submittedName>
        <fullName evidence="1">Uncharacterized protein</fullName>
    </submittedName>
</protein>
<reference evidence="1 2" key="1">
    <citation type="submission" date="2021-03" db="EMBL/GenBank/DDBJ databases">
        <title>Antimicrobial resistance genes in bacteria isolated from Japanese honey, and their potential for conferring macrolide and lincosamide resistance in the American foulbrood pathogen Paenibacillus larvae.</title>
        <authorList>
            <person name="Okamoto M."/>
            <person name="Kumagai M."/>
            <person name="Kanamori H."/>
            <person name="Takamatsu D."/>
        </authorList>
    </citation>
    <scope>NUCLEOTIDE SEQUENCE [LARGE SCALE GENOMIC DNA]</scope>
    <source>
        <strain evidence="1 2">J6TS1</strain>
    </source>
</reference>
<evidence type="ECO:0000313" key="2">
    <source>
        <dbReference type="Proteomes" id="UP000680670"/>
    </source>
</evidence>
<keyword evidence="2" id="KW-1185">Reference proteome</keyword>
<proteinExistence type="predicted"/>
<sequence>MFLYAQLQKREGVRTISDDVFKGIARAKEFVNDKKRKVTTAILNKIKITTCGKTVMKLGFEASNQ</sequence>